<comment type="caution">
    <text evidence="7">The sequence shown here is derived from an EMBL/GenBank/DDBJ whole genome shotgun (WGS) entry which is preliminary data.</text>
</comment>
<name>K6WSV6_9MICO</name>
<gene>
    <name evidence="7" type="ORF">KILIM_051_00440</name>
</gene>
<keyword evidence="2 4" id="KW-0521">NADP</keyword>
<keyword evidence="4" id="KW-0566">Pantothenate biosynthesis</keyword>
<dbReference type="InterPro" id="IPR013752">
    <property type="entry name" value="KPA_reductase"/>
</dbReference>
<dbReference type="InterPro" id="IPR051402">
    <property type="entry name" value="KPR-Related"/>
</dbReference>
<dbReference type="Pfam" id="PF08546">
    <property type="entry name" value="ApbA_C"/>
    <property type="match status" value="1"/>
</dbReference>
<keyword evidence="3 4" id="KW-0560">Oxidoreductase</keyword>
<dbReference type="SUPFAM" id="SSF51735">
    <property type="entry name" value="NAD(P)-binding Rossmann-fold domains"/>
    <property type="match status" value="1"/>
</dbReference>
<dbReference type="Gene3D" id="1.10.1040.10">
    <property type="entry name" value="N-(1-d-carboxylethyl)-l-norvaline Dehydrogenase, domain 2"/>
    <property type="match status" value="1"/>
</dbReference>
<accession>K6WSV6</accession>
<dbReference type="UniPathway" id="UPA00028">
    <property type="reaction ID" value="UER00004"/>
</dbReference>
<dbReference type="RefSeq" id="WP_006593433.1">
    <property type="nucleotide sequence ID" value="NZ_BAHD01000051.1"/>
</dbReference>
<comment type="pathway">
    <text evidence="4">Cofactor biosynthesis; (R)-pantothenate biosynthesis; (R)-pantoate from 3-methyl-2-oxobutanoate: step 2/2.</text>
</comment>
<organism evidence="7 8">
    <name type="scientific">Kineosphaera limosa NBRC 100340</name>
    <dbReference type="NCBI Taxonomy" id="1184609"/>
    <lineage>
        <taxon>Bacteria</taxon>
        <taxon>Bacillati</taxon>
        <taxon>Actinomycetota</taxon>
        <taxon>Actinomycetes</taxon>
        <taxon>Micrococcales</taxon>
        <taxon>Dermatophilaceae</taxon>
        <taxon>Kineosphaera</taxon>
    </lineage>
</organism>
<sequence length="296" mass="30701">MRIGVMGAGAVGCYYGGMLARAGHDVTLVGRSAHVEAMREGLRVQTASLDELVPVQAATDAAALADCDLVLVAVKSGDSTTAARELAGQLRPEALVLSLQNGVDNADRLAAELPGQQVEPVVVYVATEMAGPGHVRHHGRGDLAVAPSAARVVPLFEEAGIPVAIGDVRAALWGKLVANCAWNALSAITDRPYGWLAEVDGVPQTLADIVAECRAVAAADGVEFAAEQLASVASLATSMPAQRSSTAQDLARRRPTEIDHLNGYVVRRGADLGVPTPVNALLVTLVRALERKGTEA</sequence>
<evidence type="ECO:0000259" key="6">
    <source>
        <dbReference type="Pfam" id="PF08546"/>
    </source>
</evidence>
<evidence type="ECO:0000256" key="2">
    <source>
        <dbReference type="ARBA" id="ARBA00022857"/>
    </source>
</evidence>
<evidence type="ECO:0000256" key="3">
    <source>
        <dbReference type="ARBA" id="ARBA00023002"/>
    </source>
</evidence>
<dbReference type="InterPro" id="IPR008927">
    <property type="entry name" value="6-PGluconate_DH-like_C_sf"/>
</dbReference>
<dbReference type="EMBL" id="BAHD01000051">
    <property type="protein sequence ID" value="GAB96901.1"/>
    <property type="molecule type" value="Genomic_DNA"/>
</dbReference>
<feature type="domain" description="Ketopantoate reductase C-terminal" evidence="6">
    <location>
        <begin position="167"/>
        <end position="290"/>
    </location>
</feature>
<dbReference type="GO" id="GO:0005737">
    <property type="term" value="C:cytoplasm"/>
    <property type="evidence" value="ECO:0007669"/>
    <property type="project" value="TreeGrafter"/>
</dbReference>
<dbReference type="SUPFAM" id="SSF48179">
    <property type="entry name" value="6-phosphogluconate dehydrogenase C-terminal domain-like"/>
    <property type="match status" value="1"/>
</dbReference>
<dbReference type="EC" id="1.1.1.169" evidence="4"/>
<dbReference type="InterPro" id="IPR013328">
    <property type="entry name" value="6PGD_dom2"/>
</dbReference>
<dbReference type="Gene3D" id="3.40.50.720">
    <property type="entry name" value="NAD(P)-binding Rossmann-like Domain"/>
    <property type="match status" value="1"/>
</dbReference>
<dbReference type="PANTHER" id="PTHR21708:SF26">
    <property type="entry name" value="2-DEHYDROPANTOATE 2-REDUCTASE"/>
    <property type="match status" value="1"/>
</dbReference>
<dbReference type="OrthoDB" id="9796561at2"/>
<comment type="catalytic activity">
    <reaction evidence="4">
        <text>(R)-pantoate + NADP(+) = 2-dehydropantoate + NADPH + H(+)</text>
        <dbReference type="Rhea" id="RHEA:16233"/>
        <dbReference type="ChEBI" id="CHEBI:11561"/>
        <dbReference type="ChEBI" id="CHEBI:15378"/>
        <dbReference type="ChEBI" id="CHEBI:15980"/>
        <dbReference type="ChEBI" id="CHEBI:57783"/>
        <dbReference type="ChEBI" id="CHEBI:58349"/>
        <dbReference type="EC" id="1.1.1.169"/>
    </reaction>
</comment>
<dbReference type="Pfam" id="PF02558">
    <property type="entry name" value="ApbA"/>
    <property type="match status" value="1"/>
</dbReference>
<dbReference type="PANTHER" id="PTHR21708">
    <property type="entry name" value="PROBABLE 2-DEHYDROPANTOATE 2-REDUCTASE"/>
    <property type="match status" value="1"/>
</dbReference>
<dbReference type="NCBIfam" id="TIGR00745">
    <property type="entry name" value="apbA_panE"/>
    <property type="match status" value="1"/>
</dbReference>
<dbReference type="InterPro" id="IPR036291">
    <property type="entry name" value="NAD(P)-bd_dom_sf"/>
</dbReference>
<protein>
    <recommendedName>
        <fullName evidence="4">2-dehydropantoate 2-reductase</fullName>
        <ecNumber evidence="4">1.1.1.169</ecNumber>
    </recommendedName>
    <alternativeName>
        <fullName evidence="4">Ketopantoate reductase</fullName>
    </alternativeName>
</protein>
<evidence type="ECO:0000313" key="7">
    <source>
        <dbReference type="EMBL" id="GAB96901.1"/>
    </source>
</evidence>
<dbReference type="GO" id="GO:0015940">
    <property type="term" value="P:pantothenate biosynthetic process"/>
    <property type="evidence" value="ECO:0007669"/>
    <property type="project" value="UniProtKB-UniPathway"/>
</dbReference>
<evidence type="ECO:0000313" key="8">
    <source>
        <dbReference type="Proteomes" id="UP000008366"/>
    </source>
</evidence>
<evidence type="ECO:0000256" key="4">
    <source>
        <dbReference type="RuleBase" id="RU362068"/>
    </source>
</evidence>
<comment type="similarity">
    <text evidence="1 4">Belongs to the ketopantoate reductase family.</text>
</comment>
<dbReference type="Proteomes" id="UP000008366">
    <property type="component" value="Unassembled WGS sequence"/>
</dbReference>
<dbReference type="AlphaFoldDB" id="K6WSV6"/>
<dbReference type="GO" id="GO:0008677">
    <property type="term" value="F:2-dehydropantoate 2-reductase activity"/>
    <property type="evidence" value="ECO:0007669"/>
    <property type="project" value="UniProtKB-EC"/>
</dbReference>
<keyword evidence="8" id="KW-1185">Reference proteome</keyword>
<reference evidence="7 8" key="1">
    <citation type="submission" date="2012-08" db="EMBL/GenBank/DDBJ databases">
        <title>Whole genome shotgun sequence of Kineosphaera limosa NBRC 100340.</title>
        <authorList>
            <person name="Yoshida I."/>
            <person name="Isaki S."/>
            <person name="Hosoyama A."/>
            <person name="Tsuchikane K."/>
            <person name="Katsumata H."/>
            <person name="Ando Y."/>
            <person name="Ohji S."/>
            <person name="Hamada M."/>
            <person name="Tamura T."/>
            <person name="Yamazoe A."/>
            <person name="Yamazaki S."/>
            <person name="Fujita N."/>
        </authorList>
    </citation>
    <scope>NUCLEOTIDE SEQUENCE [LARGE SCALE GENOMIC DNA]</scope>
    <source>
        <strain evidence="7 8">NBRC 100340</strain>
    </source>
</reference>
<dbReference type="InterPro" id="IPR003710">
    <property type="entry name" value="ApbA"/>
</dbReference>
<feature type="domain" description="Ketopantoate reductase N-terminal" evidence="5">
    <location>
        <begin position="3"/>
        <end position="147"/>
    </location>
</feature>
<evidence type="ECO:0000259" key="5">
    <source>
        <dbReference type="Pfam" id="PF02558"/>
    </source>
</evidence>
<dbReference type="STRING" id="1184609.KILIM_051_00440"/>
<dbReference type="eggNOG" id="COG1893">
    <property type="taxonomic scope" value="Bacteria"/>
</dbReference>
<comment type="function">
    <text evidence="4">Catalyzes the NADPH-dependent reduction of ketopantoate into pantoic acid.</text>
</comment>
<evidence type="ECO:0000256" key="1">
    <source>
        <dbReference type="ARBA" id="ARBA00007870"/>
    </source>
</evidence>
<proteinExistence type="inferred from homology"/>
<dbReference type="InterPro" id="IPR013332">
    <property type="entry name" value="KPR_N"/>
</dbReference>
<dbReference type="FunFam" id="1.10.1040.10:FF:000017">
    <property type="entry name" value="2-dehydropantoate 2-reductase"/>
    <property type="match status" value="1"/>
</dbReference>